<dbReference type="STRING" id="482461.SAMN05216244_1601"/>
<keyword evidence="2" id="KW-1185">Reference proteome</keyword>
<proteinExistence type="predicted"/>
<protein>
    <submittedName>
        <fullName evidence="1">Uncharacterized protein</fullName>
    </submittedName>
</protein>
<dbReference type="Proteomes" id="UP000182347">
    <property type="component" value="Unassembled WGS sequence"/>
</dbReference>
<reference evidence="2" key="1">
    <citation type="submission" date="2016-10" db="EMBL/GenBank/DDBJ databases">
        <authorList>
            <person name="Varghese N."/>
            <person name="Submissions S."/>
        </authorList>
    </citation>
    <scope>NUCLEOTIDE SEQUENCE [LARGE SCALE GENOMIC DNA]</scope>
    <source>
        <strain evidence="2">CGMCC 1.6199</strain>
    </source>
</reference>
<accession>A0A1G9QPW7</accession>
<organism evidence="1 2">
    <name type="scientific">Sediminibacillus halophilus</name>
    <dbReference type="NCBI Taxonomy" id="482461"/>
    <lineage>
        <taxon>Bacteria</taxon>
        <taxon>Bacillati</taxon>
        <taxon>Bacillota</taxon>
        <taxon>Bacilli</taxon>
        <taxon>Bacillales</taxon>
        <taxon>Bacillaceae</taxon>
        <taxon>Sediminibacillus</taxon>
    </lineage>
</organism>
<sequence length="83" mass="9250">MLRNEQKGNKIDSGSQVCITGLNTCFYSLKVIFFINVRLSNGRLDTGDDYPVEGQVVTPVLINLFIGRNNHILSPYCIGGYHT</sequence>
<gene>
    <name evidence="1" type="ORF">SAMN05216244_1601</name>
</gene>
<evidence type="ECO:0000313" key="1">
    <source>
        <dbReference type="EMBL" id="SDM12871.1"/>
    </source>
</evidence>
<evidence type="ECO:0000313" key="2">
    <source>
        <dbReference type="Proteomes" id="UP000182347"/>
    </source>
</evidence>
<dbReference type="EMBL" id="FNHF01000002">
    <property type="protein sequence ID" value="SDM12871.1"/>
    <property type="molecule type" value="Genomic_DNA"/>
</dbReference>
<dbReference type="AlphaFoldDB" id="A0A1G9QPW7"/>
<name>A0A1G9QPW7_9BACI</name>